<keyword evidence="2" id="KW-1185">Reference proteome</keyword>
<dbReference type="Proteomes" id="UP000299102">
    <property type="component" value="Unassembled WGS sequence"/>
</dbReference>
<sequence>MVHVIETECTRDLREKNNQQTLSRWRPNGVSENTRSLVGGPRTKISQQFAVLMRAECLSGARSSADRKLYVIPENAAR</sequence>
<comment type="caution">
    <text evidence="1">The sequence shown here is derived from an EMBL/GenBank/DDBJ whole genome shotgun (WGS) entry which is preliminary data.</text>
</comment>
<evidence type="ECO:0000313" key="2">
    <source>
        <dbReference type="Proteomes" id="UP000299102"/>
    </source>
</evidence>
<protein>
    <submittedName>
        <fullName evidence="1">Uncharacterized protein</fullName>
    </submittedName>
</protein>
<gene>
    <name evidence="1" type="ORF">EVAR_94070_1</name>
</gene>
<accession>A0A4C1V702</accession>
<organism evidence="1 2">
    <name type="scientific">Eumeta variegata</name>
    <name type="common">Bagworm moth</name>
    <name type="synonym">Eumeta japonica</name>
    <dbReference type="NCBI Taxonomy" id="151549"/>
    <lineage>
        <taxon>Eukaryota</taxon>
        <taxon>Metazoa</taxon>
        <taxon>Ecdysozoa</taxon>
        <taxon>Arthropoda</taxon>
        <taxon>Hexapoda</taxon>
        <taxon>Insecta</taxon>
        <taxon>Pterygota</taxon>
        <taxon>Neoptera</taxon>
        <taxon>Endopterygota</taxon>
        <taxon>Lepidoptera</taxon>
        <taxon>Glossata</taxon>
        <taxon>Ditrysia</taxon>
        <taxon>Tineoidea</taxon>
        <taxon>Psychidae</taxon>
        <taxon>Oiketicinae</taxon>
        <taxon>Eumeta</taxon>
    </lineage>
</organism>
<reference evidence="1 2" key="1">
    <citation type="journal article" date="2019" name="Commun. Biol.">
        <title>The bagworm genome reveals a unique fibroin gene that provides high tensile strength.</title>
        <authorList>
            <person name="Kono N."/>
            <person name="Nakamura H."/>
            <person name="Ohtoshi R."/>
            <person name="Tomita M."/>
            <person name="Numata K."/>
            <person name="Arakawa K."/>
        </authorList>
    </citation>
    <scope>NUCLEOTIDE SEQUENCE [LARGE SCALE GENOMIC DNA]</scope>
</reference>
<dbReference type="AlphaFoldDB" id="A0A4C1V702"/>
<evidence type="ECO:0000313" key="1">
    <source>
        <dbReference type="EMBL" id="GBP34057.1"/>
    </source>
</evidence>
<proteinExistence type="predicted"/>
<dbReference type="EMBL" id="BGZK01000283">
    <property type="protein sequence ID" value="GBP34057.1"/>
    <property type="molecule type" value="Genomic_DNA"/>
</dbReference>
<name>A0A4C1V702_EUMVA</name>